<organism evidence="1 2">
    <name type="scientific">Rheinheimera salexigens</name>
    <dbReference type="NCBI Taxonomy" id="1628148"/>
    <lineage>
        <taxon>Bacteria</taxon>
        <taxon>Pseudomonadati</taxon>
        <taxon>Pseudomonadota</taxon>
        <taxon>Gammaproteobacteria</taxon>
        <taxon>Chromatiales</taxon>
        <taxon>Chromatiaceae</taxon>
        <taxon>Rheinheimera</taxon>
    </lineage>
</organism>
<reference evidence="2" key="1">
    <citation type="submission" date="2016-09" db="EMBL/GenBank/DDBJ databases">
        <authorList>
            <person name="Wan X."/>
            <person name="Hou S."/>
        </authorList>
    </citation>
    <scope>NUCLEOTIDE SEQUENCE [LARGE SCALE GENOMIC DNA]</scope>
    <source>
        <strain evidence="2">KH87</strain>
    </source>
</reference>
<protein>
    <submittedName>
        <fullName evidence="1">Uncharacterized protein</fullName>
    </submittedName>
</protein>
<gene>
    <name evidence="1" type="ORF">BI198_12670</name>
</gene>
<dbReference type="Proteomes" id="UP000242258">
    <property type="component" value="Unassembled WGS sequence"/>
</dbReference>
<comment type="caution">
    <text evidence="1">The sequence shown here is derived from an EMBL/GenBank/DDBJ whole genome shotgun (WGS) entry which is preliminary data.</text>
</comment>
<evidence type="ECO:0000313" key="1">
    <source>
        <dbReference type="EMBL" id="OEY70327.1"/>
    </source>
</evidence>
<evidence type="ECO:0000313" key="2">
    <source>
        <dbReference type="Proteomes" id="UP000242258"/>
    </source>
</evidence>
<dbReference type="EMBL" id="MKEK01000001">
    <property type="protein sequence ID" value="OEY70327.1"/>
    <property type="molecule type" value="Genomic_DNA"/>
</dbReference>
<dbReference type="STRING" id="1628148.BI198_12670"/>
<keyword evidence="2" id="KW-1185">Reference proteome</keyword>
<dbReference type="AlphaFoldDB" id="A0A1E7Q868"/>
<sequence length="804" mass="86766">MLRTDLKIFKSERMTQQSDAGGQRTANEVQNGQLNEVFGNISDIDHAQSAVDIAKIYPAVSTANTDLLQDGHILINEPPLDPLVDVMIVEANGVNDGSTRADIVEAIESSVVASLLLRSGMSGFVAGQDQISDVDLQQNNAGPGEQKIVQLGIGRVYALAVEYTGNESDEWPRFQHFIKITETGSGYYRFEPPIPRATPGRDKNVNGQIRCTVLRDTTVGAGVIYHGVTQLTASATGSELQVSKTAGRVTPQLQQGFERLNNVPFAKTEEGLLRKNITLPAIGAAYEVEITDFFAISSVDFIVSYVSNNRAFNDYVNANALTGTTLSFTTARMPDTGSTITISYFSSERYQNYNNASAIPGGYTLLFKTIEGTVFDGSRSQRYSITKRLPNEILVFEVTPSGQEYRQAATLDLITGEPSYVNNHSALQYTAILENNAASGESATSCYFAIPFDNVIADSFYVSVALVAGGLLSASGDSSGNITGVSVTGAISGNIVNLTFAEPVKLSTLKYNINELVDLVPPTNLYGINPLRLPKGGAVQLFRTYGVICLAHNQYEQYPSLTPAQTLTRRPNSFIDIVDSTGASLWHPLSTHYEYDKATGEVTIVDVTGFTAPYELIDTLSELTLVTGVTGSTLKIRAPLVGSFPAGSIVSSVYQLGDLQARTTNMFDQNIWDGTWADVIKGDPATANYNAINYPIEVANQSAVNERWAIIFTSDTAFRCVGKNVGQVASGDILNDFSPINPATNQPFFIIRSSGWGGGWQPGNVLRFNTVAASKPAVLLRSVSAGHSAIEQDSIRLHFRGNAE</sequence>
<proteinExistence type="predicted"/>
<dbReference type="OrthoDB" id="8477619at2"/>
<name>A0A1E7Q868_9GAMM</name>
<dbReference type="RefSeq" id="WP_070049881.1">
    <property type="nucleotide sequence ID" value="NZ_CBCSDO010000008.1"/>
</dbReference>
<accession>A0A1E7Q868</accession>